<proteinExistence type="predicted"/>
<name>A0A8J6QYE8_9BACT</name>
<accession>A0A8J6QYE8</accession>
<dbReference type="AlphaFoldDB" id="A0A8J6QYE8"/>
<sequence length="276" mass="30809">MATKDNILRAGESVWWGLLSPPVGLGMCWHLGPLTFVVRRYEQEWQFCHRSSLWPDDTPSSWTLSEEGDNACAEGTIERHVFSHTNEELLIEPLLADRSVVIKSAGPILIPAAEQVSFYVSTPLWVRARLQQRHHTLLDIAATRLSDTWFGPSTMEGELCYATTTSGRLHLDDLPVRVHRAITPVRINNAGEQPLKLEKLSLPVPFLSLFDTGTHGLWTEEITLHHDERKELAQVVVGAQPPPPYHQAQRVSASRKTADKSILNKTFGALFGGLIG</sequence>
<evidence type="ECO:0000313" key="2">
    <source>
        <dbReference type="Proteomes" id="UP000632828"/>
    </source>
</evidence>
<evidence type="ECO:0000313" key="1">
    <source>
        <dbReference type="EMBL" id="MBD1401766.1"/>
    </source>
</evidence>
<dbReference type="Proteomes" id="UP000632828">
    <property type="component" value="Unassembled WGS sequence"/>
</dbReference>
<dbReference type="RefSeq" id="WP_191157699.1">
    <property type="nucleotide sequence ID" value="NZ_JACWUN010000021.1"/>
</dbReference>
<reference evidence="1" key="1">
    <citation type="submission" date="2020-09" db="EMBL/GenBank/DDBJ databases">
        <title>Pelobacter alkaliphilus sp. nov., a novel anaerobic arsenate-reducing bacterium from terrestrial mud volcano.</title>
        <authorList>
            <person name="Khomyakova M.A."/>
            <person name="Merkel A.Y."/>
            <person name="Slobodkin A.I."/>
        </authorList>
    </citation>
    <scope>NUCLEOTIDE SEQUENCE</scope>
    <source>
        <strain evidence="1">M08fum</strain>
    </source>
</reference>
<keyword evidence="2" id="KW-1185">Reference proteome</keyword>
<gene>
    <name evidence="1" type="ORF">ICT70_13975</name>
</gene>
<organism evidence="1 2">
    <name type="scientific">Pelovirga terrestris</name>
    <dbReference type="NCBI Taxonomy" id="2771352"/>
    <lineage>
        <taxon>Bacteria</taxon>
        <taxon>Pseudomonadati</taxon>
        <taxon>Thermodesulfobacteriota</taxon>
        <taxon>Desulfuromonadia</taxon>
        <taxon>Geobacterales</taxon>
        <taxon>Geobacteraceae</taxon>
        <taxon>Pelovirga</taxon>
    </lineage>
</organism>
<comment type="caution">
    <text evidence="1">The sequence shown here is derived from an EMBL/GenBank/DDBJ whole genome shotgun (WGS) entry which is preliminary data.</text>
</comment>
<evidence type="ECO:0008006" key="3">
    <source>
        <dbReference type="Google" id="ProtNLM"/>
    </source>
</evidence>
<dbReference type="EMBL" id="JACWUN010000021">
    <property type="protein sequence ID" value="MBD1401766.1"/>
    <property type="molecule type" value="Genomic_DNA"/>
</dbReference>
<protein>
    <recommendedName>
        <fullName evidence="3">DUF432 domain-containing protein</fullName>
    </recommendedName>
</protein>